<sequence>MNLVAYGKQRDERIMGLVGLGTAFTRSQIERVIFKGSKRKAQTRLQVLSDSGRLKKIIRSPHEPAIYCLKKPRNIDHYLLINEIYCAVMSQKKSWHIVKWQWSYPIMEGKIWADAMVDIYDQLNKRRHVIFVEVERYADRKFEKDKKYSAITSANWTKEEWAIKEPTRILFPAILVVTECKLEVKSELDFFVATMDQVKKDIYSIILRR</sequence>
<reference evidence="2" key="1">
    <citation type="submission" date="2018-02" db="EMBL/GenBank/DDBJ databases">
        <authorList>
            <person name="Hausmann B."/>
        </authorList>
    </citation>
    <scope>NUCLEOTIDE SEQUENCE [LARGE SCALE GENOMIC DNA]</scope>
    <source>
        <strain evidence="2">Peat soil MAG SbF1</strain>
    </source>
</reference>
<accession>A0A2U3LHC8</accession>
<protein>
    <submittedName>
        <fullName evidence="1">Uncharacterized protein</fullName>
    </submittedName>
</protein>
<gene>
    <name evidence="1" type="ORF">SBF1_50103</name>
</gene>
<evidence type="ECO:0000313" key="1">
    <source>
        <dbReference type="EMBL" id="SPF51219.1"/>
    </source>
</evidence>
<evidence type="ECO:0000313" key="2">
    <source>
        <dbReference type="Proteomes" id="UP000238916"/>
    </source>
</evidence>
<proteinExistence type="predicted"/>
<dbReference type="EMBL" id="OMOF01000445">
    <property type="protein sequence ID" value="SPF51219.1"/>
    <property type="molecule type" value="Genomic_DNA"/>
</dbReference>
<organism evidence="1 2">
    <name type="scientific">Candidatus Desulfosporosinus infrequens</name>
    <dbReference type="NCBI Taxonomy" id="2043169"/>
    <lineage>
        <taxon>Bacteria</taxon>
        <taxon>Bacillati</taxon>
        <taxon>Bacillota</taxon>
        <taxon>Clostridia</taxon>
        <taxon>Eubacteriales</taxon>
        <taxon>Desulfitobacteriaceae</taxon>
        <taxon>Desulfosporosinus</taxon>
    </lineage>
</organism>
<dbReference type="Proteomes" id="UP000238916">
    <property type="component" value="Unassembled WGS sequence"/>
</dbReference>
<dbReference type="AlphaFoldDB" id="A0A2U3LHC8"/>
<name>A0A2U3LHC8_9FIRM</name>